<dbReference type="PROSITE" id="PS51725">
    <property type="entry name" value="ABM"/>
    <property type="match status" value="1"/>
</dbReference>
<feature type="domain" description="ABM" evidence="2">
    <location>
        <begin position="4"/>
        <end position="94"/>
    </location>
</feature>
<dbReference type="EMBL" id="JAGTJR010000013">
    <property type="protein sequence ID" value="KAH7050118.1"/>
    <property type="molecule type" value="Genomic_DNA"/>
</dbReference>
<dbReference type="Pfam" id="PF03992">
    <property type="entry name" value="ABM"/>
    <property type="match status" value="1"/>
</dbReference>
<evidence type="ECO:0000259" key="2">
    <source>
        <dbReference type="PROSITE" id="PS51725"/>
    </source>
</evidence>
<dbReference type="PANTHER" id="PTHR40624:SF1">
    <property type="entry name" value="BIOSYNTHESIS MONOOXYGENASE, PUTATIVE (AFU_ORTHOLOGUE AFUA_1G12025)-RELATED"/>
    <property type="match status" value="1"/>
</dbReference>
<reference evidence="3 4" key="1">
    <citation type="journal article" date="2021" name="Nat. Commun.">
        <title>Genetic determinants of endophytism in the Arabidopsis root mycobiome.</title>
        <authorList>
            <person name="Mesny F."/>
            <person name="Miyauchi S."/>
            <person name="Thiergart T."/>
            <person name="Pickel B."/>
            <person name="Atanasova L."/>
            <person name="Karlsson M."/>
            <person name="Huettel B."/>
            <person name="Barry K.W."/>
            <person name="Haridas S."/>
            <person name="Chen C."/>
            <person name="Bauer D."/>
            <person name="Andreopoulos W."/>
            <person name="Pangilinan J."/>
            <person name="LaButti K."/>
            <person name="Riley R."/>
            <person name="Lipzen A."/>
            <person name="Clum A."/>
            <person name="Drula E."/>
            <person name="Henrissat B."/>
            <person name="Kohler A."/>
            <person name="Grigoriev I.V."/>
            <person name="Martin F.M."/>
            <person name="Hacquard S."/>
        </authorList>
    </citation>
    <scope>NUCLEOTIDE SEQUENCE [LARGE SCALE GENOMIC DNA]</scope>
    <source>
        <strain evidence="3 4">MPI-SDFR-AT-0080</strain>
    </source>
</reference>
<dbReference type="InterPro" id="IPR007138">
    <property type="entry name" value="ABM_dom"/>
</dbReference>
<protein>
    <recommendedName>
        <fullName evidence="2">ABM domain-containing protein</fullName>
    </recommendedName>
</protein>
<feature type="region of interest" description="Disordered" evidence="1">
    <location>
        <begin position="68"/>
        <end position="89"/>
    </location>
</feature>
<sequence>MSGVTVIAVITPKAEHRAVALEGFSRLAAEVEKNEPDCTVFRIHETEDGEFVIFQQYKTKAAWEAHQNSEYSKKARASSEAAGGLAKEPSVKVFSSTGTAGFGPR</sequence>
<evidence type="ECO:0000256" key="1">
    <source>
        <dbReference type="SAM" id="MobiDB-lite"/>
    </source>
</evidence>
<dbReference type="Proteomes" id="UP000774617">
    <property type="component" value="Unassembled WGS sequence"/>
</dbReference>
<gene>
    <name evidence="3" type="ORF">B0J12DRAFT_785654</name>
</gene>
<dbReference type="SUPFAM" id="SSF54909">
    <property type="entry name" value="Dimeric alpha+beta barrel"/>
    <property type="match status" value="1"/>
</dbReference>
<keyword evidence="4" id="KW-1185">Reference proteome</keyword>
<organism evidence="3 4">
    <name type="scientific">Macrophomina phaseolina</name>
    <dbReference type="NCBI Taxonomy" id="35725"/>
    <lineage>
        <taxon>Eukaryota</taxon>
        <taxon>Fungi</taxon>
        <taxon>Dikarya</taxon>
        <taxon>Ascomycota</taxon>
        <taxon>Pezizomycotina</taxon>
        <taxon>Dothideomycetes</taxon>
        <taxon>Dothideomycetes incertae sedis</taxon>
        <taxon>Botryosphaeriales</taxon>
        <taxon>Botryosphaeriaceae</taxon>
        <taxon>Macrophomina</taxon>
    </lineage>
</organism>
<evidence type="ECO:0000313" key="4">
    <source>
        <dbReference type="Proteomes" id="UP000774617"/>
    </source>
</evidence>
<name>A0ABQ8GAY1_9PEZI</name>
<comment type="caution">
    <text evidence="3">The sequence shown here is derived from an EMBL/GenBank/DDBJ whole genome shotgun (WGS) entry which is preliminary data.</text>
</comment>
<dbReference type="Gene3D" id="3.30.70.100">
    <property type="match status" value="1"/>
</dbReference>
<dbReference type="InterPro" id="IPR011008">
    <property type="entry name" value="Dimeric_a/b-barrel"/>
</dbReference>
<accession>A0ABQ8GAY1</accession>
<evidence type="ECO:0000313" key="3">
    <source>
        <dbReference type="EMBL" id="KAH7050118.1"/>
    </source>
</evidence>
<dbReference type="PANTHER" id="PTHR40624">
    <property type="entry name" value="BIOSYNTHESIS MONOOXYGENASE, PUTATIVE (AFU_ORTHOLOGUE AFUA_1G12025)-RELATED"/>
    <property type="match status" value="1"/>
</dbReference>
<proteinExistence type="predicted"/>